<dbReference type="GO" id="GO:0042910">
    <property type="term" value="F:xenobiotic transmembrane transporter activity"/>
    <property type="evidence" value="ECO:0007669"/>
    <property type="project" value="InterPro"/>
</dbReference>
<dbReference type="InterPro" id="IPR045070">
    <property type="entry name" value="MATE_MepA-like"/>
</dbReference>
<keyword evidence="12" id="KW-1185">Reference proteome</keyword>
<evidence type="ECO:0000256" key="6">
    <source>
        <dbReference type="ARBA" id="ARBA00022692"/>
    </source>
</evidence>
<feature type="transmembrane region" description="Helical" evidence="10">
    <location>
        <begin position="422"/>
        <end position="442"/>
    </location>
</feature>
<evidence type="ECO:0000256" key="4">
    <source>
        <dbReference type="ARBA" id="ARBA00022448"/>
    </source>
</evidence>
<protein>
    <recommendedName>
        <fullName evidence="3">Multidrug export protein MepA</fullName>
    </recommendedName>
</protein>
<feature type="transmembrane region" description="Helical" evidence="10">
    <location>
        <begin position="20"/>
        <end position="39"/>
    </location>
</feature>
<name>A0A8E1R149_9BACT</name>
<dbReference type="InterPro" id="IPR002528">
    <property type="entry name" value="MATE_fam"/>
</dbReference>
<evidence type="ECO:0000256" key="3">
    <source>
        <dbReference type="ARBA" id="ARBA00022106"/>
    </source>
</evidence>
<evidence type="ECO:0000256" key="9">
    <source>
        <dbReference type="ARBA" id="ARBA00023251"/>
    </source>
</evidence>
<reference evidence="11 12" key="1">
    <citation type="submission" date="2015-06" db="EMBL/GenBank/DDBJ databases">
        <title>Prevotella sp. 109, sp. nov., a novel member of the family Prevotellaceae isolated from human faeces.</title>
        <authorList>
            <person name="Shkoporov A.N."/>
            <person name="Chaplin A.V."/>
            <person name="Kafarskaia L.I."/>
            <person name="Efimov B.A."/>
        </authorList>
    </citation>
    <scope>NUCLEOTIDE SEQUENCE [LARGE SCALE GENOMIC DNA]</scope>
    <source>
        <strain evidence="11 12">109</strain>
    </source>
</reference>
<dbReference type="AlphaFoldDB" id="A0A8E1R149"/>
<dbReference type="GO" id="GO:0005886">
    <property type="term" value="C:plasma membrane"/>
    <property type="evidence" value="ECO:0007669"/>
    <property type="project" value="UniProtKB-SubCell"/>
</dbReference>
<keyword evidence="6 10" id="KW-0812">Transmembrane</keyword>
<feature type="transmembrane region" description="Helical" evidence="10">
    <location>
        <begin position="138"/>
        <end position="155"/>
    </location>
</feature>
<dbReference type="NCBIfam" id="TIGR00797">
    <property type="entry name" value="matE"/>
    <property type="match status" value="1"/>
</dbReference>
<comment type="subcellular location">
    <subcellularLocation>
        <location evidence="1">Cell membrane</location>
        <topology evidence="1">Multi-pass membrane protein</topology>
    </subcellularLocation>
</comment>
<evidence type="ECO:0000256" key="5">
    <source>
        <dbReference type="ARBA" id="ARBA00022475"/>
    </source>
</evidence>
<keyword evidence="5" id="KW-1003">Cell membrane</keyword>
<dbReference type="Proteomes" id="UP000036951">
    <property type="component" value="Unassembled WGS sequence"/>
</dbReference>
<feature type="transmembrane region" description="Helical" evidence="10">
    <location>
        <begin position="281"/>
        <end position="304"/>
    </location>
</feature>
<accession>A0A8E1R149</accession>
<keyword evidence="8 10" id="KW-0472">Membrane</keyword>
<dbReference type="EMBL" id="LFQU01000001">
    <property type="protein sequence ID" value="KOO69609.1"/>
    <property type="molecule type" value="Genomic_DNA"/>
</dbReference>
<evidence type="ECO:0000256" key="2">
    <source>
        <dbReference type="ARBA" id="ARBA00008417"/>
    </source>
</evidence>
<feature type="transmembrane region" description="Helical" evidence="10">
    <location>
        <begin position="167"/>
        <end position="190"/>
    </location>
</feature>
<feature type="transmembrane region" description="Helical" evidence="10">
    <location>
        <begin position="51"/>
        <end position="72"/>
    </location>
</feature>
<proteinExistence type="inferred from homology"/>
<evidence type="ECO:0000256" key="8">
    <source>
        <dbReference type="ARBA" id="ARBA00023136"/>
    </source>
</evidence>
<comment type="similarity">
    <text evidence="2">Belongs to the multi antimicrobial extrusion (MATE) (TC 2.A.66.1) family. MepA subfamily.</text>
</comment>
<dbReference type="InterPro" id="IPR048279">
    <property type="entry name" value="MdtK-like"/>
</dbReference>
<evidence type="ECO:0000256" key="1">
    <source>
        <dbReference type="ARBA" id="ARBA00004651"/>
    </source>
</evidence>
<dbReference type="CDD" id="cd13143">
    <property type="entry name" value="MATE_MepA_like"/>
    <property type="match status" value="1"/>
</dbReference>
<keyword evidence="4" id="KW-0813">Transport</keyword>
<feature type="transmembrane region" description="Helical" evidence="10">
    <location>
        <begin position="316"/>
        <end position="337"/>
    </location>
</feature>
<feature type="transmembrane region" description="Helical" evidence="10">
    <location>
        <begin position="93"/>
        <end position="118"/>
    </location>
</feature>
<evidence type="ECO:0000313" key="11">
    <source>
        <dbReference type="EMBL" id="KOO69609.1"/>
    </source>
</evidence>
<keyword evidence="7 10" id="KW-1133">Transmembrane helix</keyword>
<sequence length="445" mass="48159">MKDRDNFTFLTSAPVHHVVLVMAVPTIISMLVTSIYNIVTTFYVGRISTQATAAVGIAFSVMAIIQAIGFTFGQGSGNYISRELGAQRHDNACRMASTGFFLAVGTGFVIALIGLIFLRPLALLLGSTPTILPYAETYLSFVLMAAPFMCGALCLNNQMRFQGNAAYSMFGILTGACINVVLAPILIFVFDMGITGAGISTFTGESCSMLVLLWMSRMKRNIHISHRNFTPSVAMLKEIFAGGTPSLTRQGMASISVALLNVAAGAYGDAAIAAMSIVNRIAFVIFAAMIGLGQGFQPMCGFCYGAKLYARVREGYWFIVRVGFLFMAVCAVLGFFFSEECIDVFRRDPDVVSIGTVALRWQLATLPLGAIVMYTNMMMQTIRKPWQANVLASARSGLFFIPLIIILPHFFGLLGVEMCQAWADVLSFGLAVPIAMSGFKALRDD</sequence>
<evidence type="ECO:0000256" key="7">
    <source>
        <dbReference type="ARBA" id="ARBA00022989"/>
    </source>
</evidence>
<dbReference type="InterPro" id="IPR051327">
    <property type="entry name" value="MATE_MepA_subfamily"/>
</dbReference>
<gene>
    <name evidence="11" type="ORF">ACU52_00155</name>
</gene>
<feature type="transmembrane region" description="Helical" evidence="10">
    <location>
        <begin position="196"/>
        <end position="215"/>
    </location>
</feature>
<dbReference type="RefSeq" id="WP_021855252.1">
    <property type="nucleotide sequence ID" value="NZ_DAWCKJ010000088.1"/>
</dbReference>
<feature type="transmembrane region" description="Helical" evidence="10">
    <location>
        <begin position="357"/>
        <end position="376"/>
    </location>
</feature>
<dbReference type="GO" id="GO:0015297">
    <property type="term" value="F:antiporter activity"/>
    <property type="evidence" value="ECO:0007669"/>
    <property type="project" value="InterPro"/>
</dbReference>
<dbReference type="PIRSF" id="PIRSF006603">
    <property type="entry name" value="DinF"/>
    <property type="match status" value="1"/>
</dbReference>
<dbReference type="PANTHER" id="PTHR43823">
    <property type="entry name" value="SPORULATION PROTEIN YKVU"/>
    <property type="match status" value="1"/>
</dbReference>
<organism evidence="11 12">
    <name type="scientific">Xylanibacter rarus</name>
    <dbReference type="NCBI Taxonomy" id="1676614"/>
    <lineage>
        <taxon>Bacteria</taxon>
        <taxon>Pseudomonadati</taxon>
        <taxon>Bacteroidota</taxon>
        <taxon>Bacteroidia</taxon>
        <taxon>Bacteroidales</taxon>
        <taxon>Prevotellaceae</taxon>
        <taxon>Xylanibacter</taxon>
    </lineage>
</organism>
<dbReference type="GO" id="GO:0046677">
    <property type="term" value="P:response to antibiotic"/>
    <property type="evidence" value="ECO:0007669"/>
    <property type="project" value="UniProtKB-KW"/>
</dbReference>
<evidence type="ECO:0000256" key="10">
    <source>
        <dbReference type="SAM" id="Phobius"/>
    </source>
</evidence>
<evidence type="ECO:0000313" key="12">
    <source>
        <dbReference type="Proteomes" id="UP000036951"/>
    </source>
</evidence>
<keyword evidence="9" id="KW-0046">Antibiotic resistance</keyword>
<dbReference type="OrthoDB" id="9811110at2"/>
<dbReference type="Pfam" id="PF01554">
    <property type="entry name" value="MatE"/>
    <property type="match status" value="2"/>
</dbReference>
<feature type="transmembrane region" description="Helical" evidence="10">
    <location>
        <begin position="397"/>
        <end position="416"/>
    </location>
</feature>
<feature type="transmembrane region" description="Helical" evidence="10">
    <location>
        <begin position="255"/>
        <end position="275"/>
    </location>
</feature>
<dbReference type="PANTHER" id="PTHR43823:SF3">
    <property type="entry name" value="MULTIDRUG EXPORT PROTEIN MEPA"/>
    <property type="match status" value="1"/>
</dbReference>
<comment type="caution">
    <text evidence="11">The sequence shown here is derived from an EMBL/GenBank/DDBJ whole genome shotgun (WGS) entry which is preliminary data.</text>
</comment>